<dbReference type="Gene3D" id="3.40.50.2300">
    <property type="match status" value="1"/>
</dbReference>
<evidence type="ECO:0000259" key="9">
    <source>
        <dbReference type="PROSITE" id="PS01124"/>
    </source>
</evidence>
<dbReference type="PANTHER" id="PTHR42713:SF3">
    <property type="entry name" value="TRANSCRIPTIONAL REGULATORY PROTEIN HPTR"/>
    <property type="match status" value="1"/>
</dbReference>
<keyword evidence="2" id="KW-0963">Cytoplasm</keyword>
<feature type="domain" description="HTH araC/xylS-type" evidence="9">
    <location>
        <begin position="425"/>
        <end position="523"/>
    </location>
</feature>
<dbReference type="SMART" id="SM00342">
    <property type="entry name" value="HTH_ARAC"/>
    <property type="match status" value="1"/>
</dbReference>
<keyword evidence="6" id="KW-0238">DNA-binding</keyword>
<evidence type="ECO:0000256" key="1">
    <source>
        <dbReference type="ARBA" id="ARBA00004496"/>
    </source>
</evidence>
<dbReference type="PANTHER" id="PTHR42713">
    <property type="entry name" value="HISTIDINE KINASE-RELATED"/>
    <property type="match status" value="1"/>
</dbReference>
<protein>
    <submittedName>
        <fullName evidence="11">Response regulator</fullName>
    </submittedName>
</protein>
<evidence type="ECO:0000256" key="7">
    <source>
        <dbReference type="ARBA" id="ARBA00023163"/>
    </source>
</evidence>
<reference evidence="12" key="1">
    <citation type="journal article" date="2019" name="Int. J. Syst. Evol. Microbiol.">
        <title>The Global Catalogue of Microorganisms (GCM) 10K type strain sequencing project: providing services to taxonomists for standard genome sequencing and annotation.</title>
        <authorList>
            <consortium name="The Broad Institute Genomics Platform"/>
            <consortium name="The Broad Institute Genome Sequencing Center for Infectious Disease"/>
            <person name="Wu L."/>
            <person name="Ma J."/>
        </authorList>
    </citation>
    <scope>NUCLEOTIDE SEQUENCE [LARGE SCALE GENOMIC DNA]</scope>
    <source>
        <strain evidence="12">CGMCC 1.18575</strain>
    </source>
</reference>
<evidence type="ECO:0000313" key="12">
    <source>
        <dbReference type="Proteomes" id="UP001596113"/>
    </source>
</evidence>
<dbReference type="SUPFAM" id="SSF52172">
    <property type="entry name" value="CheY-like"/>
    <property type="match status" value="1"/>
</dbReference>
<dbReference type="SUPFAM" id="SSF46689">
    <property type="entry name" value="Homeodomain-like"/>
    <property type="match status" value="2"/>
</dbReference>
<dbReference type="PROSITE" id="PS50110">
    <property type="entry name" value="RESPONSE_REGULATORY"/>
    <property type="match status" value="1"/>
</dbReference>
<dbReference type="Pfam" id="PF12833">
    <property type="entry name" value="HTH_18"/>
    <property type="match status" value="1"/>
</dbReference>
<dbReference type="InterPro" id="IPR011006">
    <property type="entry name" value="CheY-like_superfamily"/>
</dbReference>
<evidence type="ECO:0000256" key="3">
    <source>
        <dbReference type="ARBA" id="ARBA00022553"/>
    </source>
</evidence>
<evidence type="ECO:0000256" key="4">
    <source>
        <dbReference type="ARBA" id="ARBA00023012"/>
    </source>
</evidence>
<keyword evidence="5" id="KW-0805">Transcription regulation</keyword>
<evidence type="ECO:0000256" key="6">
    <source>
        <dbReference type="ARBA" id="ARBA00023125"/>
    </source>
</evidence>
<dbReference type="RefSeq" id="WP_378138112.1">
    <property type="nucleotide sequence ID" value="NZ_JBHSMI010000052.1"/>
</dbReference>
<dbReference type="InterPro" id="IPR018060">
    <property type="entry name" value="HTH_AraC"/>
</dbReference>
<evidence type="ECO:0000256" key="5">
    <source>
        <dbReference type="ARBA" id="ARBA00023015"/>
    </source>
</evidence>
<dbReference type="Proteomes" id="UP001596113">
    <property type="component" value="Unassembled WGS sequence"/>
</dbReference>
<dbReference type="InterPro" id="IPR009057">
    <property type="entry name" value="Homeodomain-like_sf"/>
</dbReference>
<dbReference type="PRINTS" id="PR00032">
    <property type="entry name" value="HTHARAC"/>
</dbReference>
<sequence>MHRVILVEDEMLVRLGLRNAVNWQQFNMNLVADAANGAEAWQLYESLAPDLVITDIRMPVMDGMELIRRIREKDARTRIIILTCVEEFETVRQALGYGVSDYILKLTMTPVDIEKILAKIQQELDTLSQSKPNAPRLSKETIVENLFKDYLFRNYHTIQEFNAKLAENGIPLTESKLVLLLMEIDYFERLQHKYKDVKGNLISYSVHNVLKEVCDSYKRFVVIHDERNRFMLIGSFQDVSSEHRMLTELNEMTDHIAKIMKTIFNVSVTFGQSSIRSGFPELKAQYVESADALMKKYVLGTGRMIRQSDQQVQAEVENQLKAVTASGERLQNEVISKQIQQEVRKFTNCSTQNDKVSFLHLFARLMHLPLVVTPTEENVQQAAMKYFSRMERSESLAETCNVFDEYMAFLSESLQWNRQYSKEIVQARQYIHQRFKLNVSLSEVSSHVGMSPNYFSKQFRSETGEYLTDFINRLRIDEAKKVLLESNQRSYEIAASVGFADHSYFSRVFKKYTGVSPTEYRDLWYGHGTERAEGDQK</sequence>
<dbReference type="PROSITE" id="PS01124">
    <property type="entry name" value="HTH_ARAC_FAMILY_2"/>
    <property type="match status" value="1"/>
</dbReference>
<keyword evidence="12" id="KW-1185">Reference proteome</keyword>
<dbReference type="Pfam" id="PF00072">
    <property type="entry name" value="Response_reg"/>
    <property type="match status" value="1"/>
</dbReference>
<dbReference type="InterPro" id="IPR020449">
    <property type="entry name" value="Tscrpt_reg_AraC-type_HTH"/>
</dbReference>
<evidence type="ECO:0000256" key="2">
    <source>
        <dbReference type="ARBA" id="ARBA00022490"/>
    </source>
</evidence>
<keyword evidence="4" id="KW-0902">Two-component regulatory system</keyword>
<dbReference type="InterPro" id="IPR001789">
    <property type="entry name" value="Sig_transdc_resp-reg_receiver"/>
</dbReference>
<evidence type="ECO:0000313" key="11">
    <source>
        <dbReference type="EMBL" id="MFC5406167.1"/>
    </source>
</evidence>
<dbReference type="CDD" id="cd17536">
    <property type="entry name" value="REC_YesN-like"/>
    <property type="match status" value="1"/>
</dbReference>
<keyword evidence="3 8" id="KW-0597">Phosphoprotein</keyword>
<feature type="domain" description="Response regulatory" evidence="10">
    <location>
        <begin position="3"/>
        <end position="120"/>
    </location>
</feature>
<organism evidence="11 12">
    <name type="scientific">Cohnella soli</name>
    <dbReference type="NCBI Taxonomy" id="425005"/>
    <lineage>
        <taxon>Bacteria</taxon>
        <taxon>Bacillati</taxon>
        <taxon>Bacillota</taxon>
        <taxon>Bacilli</taxon>
        <taxon>Bacillales</taxon>
        <taxon>Paenibacillaceae</taxon>
        <taxon>Cohnella</taxon>
    </lineage>
</organism>
<name>A0ABW0I266_9BACL</name>
<feature type="modified residue" description="4-aspartylphosphate" evidence="8">
    <location>
        <position position="55"/>
    </location>
</feature>
<keyword evidence="7" id="KW-0804">Transcription</keyword>
<dbReference type="InterPro" id="IPR051552">
    <property type="entry name" value="HptR"/>
</dbReference>
<accession>A0ABW0I266</accession>
<dbReference type="Gene3D" id="1.10.10.60">
    <property type="entry name" value="Homeodomain-like"/>
    <property type="match status" value="2"/>
</dbReference>
<dbReference type="EMBL" id="JBHSMI010000052">
    <property type="protein sequence ID" value="MFC5406167.1"/>
    <property type="molecule type" value="Genomic_DNA"/>
</dbReference>
<comment type="caution">
    <text evidence="11">The sequence shown here is derived from an EMBL/GenBank/DDBJ whole genome shotgun (WGS) entry which is preliminary data.</text>
</comment>
<gene>
    <name evidence="11" type="ORF">ACFPOF_25790</name>
</gene>
<proteinExistence type="predicted"/>
<dbReference type="SMART" id="SM00448">
    <property type="entry name" value="REC"/>
    <property type="match status" value="1"/>
</dbReference>
<evidence type="ECO:0000256" key="8">
    <source>
        <dbReference type="PROSITE-ProRule" id="PRU00169"/>
    </source>
</evidence>
<comment type="subcellular location">
    <subcellularLocation>
        <location evidence="1">Cytoplasm</location>
    </subcellularLocation>
</comment>
<evidence type="ECO:0000259" key="10">
    <source>
        <dbReference type="PROSITE" id="PS50110"/>
    </source>
</evidence>